<evidence type="ECO:0000313" key="1">
    <source>
        <dbReference type="EMBL" id="SIS18532.1"/>
    </source>
</evidence>
<keyword evidence="2" id="KW-1185">Reference proteome</keyword>
<protein>
    <submittedName>
        <fullName evidence="1">Uncharacterized protein</fullName>
    </submittedName>
</protein>
<dbReference type="Proteomes" id="UP000186218">
    <property type="component" value="Unassembled WGS sequence"/>
</dbReference>
<evidence type="ECO:0000313" key="2">
    <source>
        <dbReference type="Proteomes" id="UP000186218"/>
    </source>
</evidence>
<accession>A0A1N7H133</accession>
<dbReference type="OrthoDB" id="2084645at2"/>
<gene>
    <name evidence="1" type="ORF">SAMN05445060_3345</name>
</gene>
<dbReference type="RefSeq" id="WP_076481793.1">
    <property type="nucleotide sequence ID" value="NZ_FTNT01000011.1"/>
</dbReference>
<organism evidence="1 2">
    <name type="scientific">Williamsia sterculiae</name>
    <dbReference type="NCBI Taxonomy" id="1344003"/>
    <lineage>
        <taxon>Bacteria</taxon>
        <taxon>Bacillati</taxon>
        <taxon>Actinomycetota</taxon>
        <taxon>Actinomycetes</taxon>
        <taxon>Mycobacteriales</taxon>
        <taxon>Nocardiaceae</taxon>
        <taxon>Williamsia</taxon>
    </lineage>
</organism>
<reference evidence="1 2" key="1">
    <citation type="submission" date="2017-01" db="EMBL/GenBank/DDBJ databases">
        <authorList>
            <person name="Mah S.A."/>
            <person name="Swanson W.J."/>
            <person name="Moy G.W."/>
            <person name="Vacquier V.D."/>
        </authorList>
    </citation>
    <scope>NUCLEOTIDE SEQUENCE [LARGE SCALE GENOMIC DNA]</scope>
    <source>
        <strain evidence="1 2">CPCC 203464</strain>
    </source>
</reference>
<dbReference type="EMBL" id="FTNT01000011">
    <property type="protein sequence ID" value="SIS18532.1"/>
    <property type="molecule type" value="Genomic_DNA"/>
</dbReference>
<proteinExistence type="predicted"/>
<dbReference type="STRING" id="1344003.SAMN05445060_3345"/>
<dbReference type="AlphaFoldDB" id="A0A1N7H133"/>
<sequence>MRTFYIVAVMDVTTPAPRPLTVQVASWEYACCRTPPAVGAPVSGLLFAYPAATHSIAHHVTAWDRGRELVVVDGVAARWDPSHGDPFSQPIAVRLSWHDDGAPGVAVTATAIETVSDPLTTADACHSGDIDVTMTDLTLVEPTAKQVAAFRVQQQIRRRTVYVIAAATFFGSTTLHCGDRITIDIADPAVAVRNGPPGEHGLVTGTITDVKVAIPRGVFTALTSVEPGTPAATIGHHLHVTFVTDDPSRQP</sequence>
<name>A0A1N7H133_9NOCA</name>